<dbReference type="AlphaFoldDB" id="A0A2D4HG54"/>
<dbReference type="EMBL" id="IACK01024264">
    <property type="protein sequence ID" value="LAA70940.1"/>
    <property type="molecule type" value="Transcribed_RNA"/>
</dbReference>
<name>A0A2D4HG54_MICLE</name>
<protein>
    <submittedName>
        <fullName evidence="1">Uncharacterized protein</fullName>
    </submittedName>
</protein>
<sequence length="116" mass="13327">MYILLKKAAVKKNDISKKRREKYMHVPTYTHAQTDLSDSSLWCDLHSFQIAKGSGDSGNKNCILYKLVFFSFFTKPHISFTVHMRKSAIPFPQPVSNFYLALPTPNPRKFQTALSI</sequence>
<reference evidence="1" key="2">
    <citation type="submission" date="2017-11" db="EMBL/GenBank/DDBJ databases">
        <title>Coralsnake Venomics: Analyses of Venom Gland Transcriptomes and Proteomes of Six Brazilian Taxa.</title>
        <authorList>
            <person name="Aird S.D."/>
            <person name="Jorge da Silva N."/>
            <person name="Qiu L."/>
            <person name="Villar-Briones A."/>
            <person name="Aparecida-Saddi V."/>
            <person name="Campos-Telles M.P."/>
            <person name="Grau M."/>
            <person name="Mikheyev A.S."/>
        </authorList>
    </citation>
    <scope>NUCLEOTIDE SEQUENCE</scope>
    <source>
        <tissue evidence="1">Venom_gland</tissue>
    </source>
</reference>
<evidence type="ECO:0000313" key="1">
    <source>
        <dbReference type="EMBL" id="LAA70940.1"/>
    </source>
</evidence>
<proteinExistence type="predicted"/>
<organism evidence="1">
    <name type="scientific">Micrurus lemniscatus lemniscatus</name>
    <dbReference type="NCBI Taxonomy" id="129467"/>
    <lineage>
        <taxon>Eukaryota</taxon>
        <taxon>Metazoa</taxon>
        <taxon>Chordata</taxon>
        <taxon>Craniata</taxon>
        <taxon>Vertebrata</taxon>
        <taxon>Euteleostomi</taxon>
        <taxon>Lepidosauria</taxon>
        <taxon>Squamata</taxon>
        <taxon>Bifurcata</taxon>
        <taxon>Unidentata</taxon>
        <taxon>Episquamata</taxon>
        <taxon>Toxicofera</taxon>
        <taxon>Serpentes</taxon>
        <taxon>Colubroidea</taxon>
        <taxon>Elapidae</taxon>
        <taxon>Elapinae</taxon>
        <taxon>Micrurus</taxon>
    </lineage>
</organism>
<reference evidence="1" key="1">
    <citation type="submission" date="2017-07" db="EMBL/GenBank/DDBJ databases">
        <authorList>
            <person name="Mikheyev A."/>
            <person name="Grau M."/>
        </authorList>
    </citation>
    <scope>NUCLEOTIDE SEQUENCE</scope>
    <source>
        <tissue evidence="1">Venom_gland</tissue>
    </source>
</reference>
<accession>A0A2D4HG54</accession>